<dbReference type="NCBIfam" id="TIGR04034">
    <property type="entry name" value="export_SdpA"/>
    <property type="match status" value="1"/>
</dbReference>
<feature type="compositionally biased region" description="Polar residues" evidence="1">
    <location>
        <begin position="1"/>
        <end position="13"/>
    </location>
</feature>
<name>A0A370AXZ2_9ACTN</name>
<evidence type="ECO:0000313" key="4">
    <source>
        <dbReference type="Proteomes" id="UP000253741"/>
    </source>
</evidence>
<evidence type="ECO:0000256" key="1">
    <source>
        <dbReference type="SAM" id="MobiDB-lite"/>
    </source>
</evidence>
<reference evidence="3 4" key="1">
    <citation type="submission" date="2018-07" db="EMBL/GenBank/DDBJ databases">
        <title>Streptomyces species from bats.</title>
        <authorList>
            <person name="Dunlap C."/>
        </authorList>
    </citation>
    <scope>NUCLEOTIDE SEQUENCE [LARGE SCALE GENOMIC DNA]</scope>
    <source>
        <strain evidence="3 4">AC230</strain>
    </source>
</reference>
<keyword evidence="4" id="KW-1185">Reference proteome</keyword>
<sequence length="203" mass="22092">MQVTAPDQGSGENTAREMPAGDRGRLGRVLIAVTVFWMVIGGYVLHTQLPSNAVELPGQQGMERTVRVMTPQGWAFFTKSPRDAKITVWSSDSTGRWRSAMLAPHSEPRNAFGLNRESRAQGVELGQLQAHIRPETWIPCEDGALAACLAEVDDPVEVKTPVPSPLLCGRIGVTQQEVLPWAWSDSEGTMEMPGKVAVLDVTC</sequence>
<keyword evidence="2" id="KW-0812">Transmembrane</keyword>
<evidence type="ECO:0000256" key="2">
    <source>
        <dbReference type="SAM" id="Phobius"/>
    </source>
</evidence>
<protein>
    <submittedName>
        <fullName evidence="3">SdpA family antimicrobial peptide system protein</fullName>
    </submittedName>
</protein>
<dbReference type="OrthoDB" id="799068at2"/>
<comment type="caution">
    <text evidence="3">The sequence shown here is derived from an EMBL/GenBank/DDBJ whole genome shotgun (WGS) entry which is preliminary data.</text>
</comment>
<proteinExistence type="predicted"/>
<dbReference type="Pfam" id="PF17418">
    <property type="entry name" value="SdpA"/>
    <property type="match status" value="1"/>
</dbReference>
<feature type="region of interest" description="Disordered" evidence="1">
    <location>
        <begin position="1"/>
        <end position="20"/>
    </location>
</feature>
<dbReference type="InterPro" id="IPR023902">
    <property type="entry name" value="Sporulation_SdpA"/>
</dbReference>
<accession>A0A370AXZ2</accession>
<dbReference type="Proteomes" id="UP000253741">
    <property type="component" value="Unassembled WGS sequence"/>
</dbReference>
<organism evidence="3 4">
    <name type="scientific">Streptomyces corynorhini</name>
    <dbReference type="NCBI Taxonomy" id="2282652"/>
    <lineage>
        <taxon>Bacteria</taxon>
        <taxon>Bacillati</taxon>
        <taxon>Actinomycetota</taxon>
        <taxon>Actinomycetes</taxon>
        <taxon>Kitasatosporales</taxon>
        <taxon>Streptomycetaceae</taxon>
        <taxon>Streptomyces</taxon>
    </lineage>
</organism>
<dbReference type="RefSeq" id="WP_114627042.1">
    <property type="nucleotide sequence ID" value="NZ_QQNA01000311.1"/>
</dbReference>
<keyword evidence="2" id="KW-1133">Transmembrane helix</keyword>
<feature type="transmembrane region" description="Helical" evidence="2">
    <location>
        <begin position="26"/>
        <end position="45"/>
    </location>
</feature>
<keyword evidence="2" id="KW-0472">Membrane</keyword>
<evidence type="ECO:0000313" key="3">
    <source>
        <dbReference type="EMBL" id="RDG34507.1"/>
    </source>
</evidence>
<gene>
    <name evidence="3" type="ORF">DVH02_30245</name>
</gene>
<dbReference type="AlphaFoldDB" id="A0A370AXZ2"/>
<dbReference type="EMBL" id="QQNA01000311">
    <property type="protein sequence ID" value="RDG34507.1"/>
    <property type="molecule type" value="Genomic_DNA"/>
</dbReference>